<organism evidence="6 7">
    <name type="scientific">Pristionchus fissidentatus</name>
    <dbReference type="NCBI Taxonomy" id="1538716"/>
    <lineage>
        <taxon>Eukaryota</taxon>
        <taxon>Metazoa</taxon>
        <taxon>Ecdysozoa</taxon>
        <taxon>Nematoda</taxon>
        <taxon>Chromadorea</taxon>
        <taxon>Rhabditida</taxon>
        <taxon>Rhabditina</taxon>
        <taxon>Diplogasteromorpha</taxon>
        <taxon>Diplogasteroidea</taxon>
        <taxon>Neodiplogasteridae</taxon>
        <taxon>Pristionchus</taxon>
    </lineage>
</organism>
<evidence type="ECO:0000256" key="3">
    <source>
        <dbReference type="SAM" id="MobiDB-lite"/>
    </source>
</evidence>
<feature type="compositionally biased region" description="Polar residues" evidence="3">
    <location>
        <begin position="823"/>
        <end position="835"/>
    </location>
</feature>
<accession>A0AAV5WRG2</accession>
<evidence type="ECO:0008006" key="8">
    <source>
        <dbReference type="Google" id="ProtNLM"/>
    </source>
</evidence>
<evidence type="ECO:0000256" key="2">
    <source>
        <dbReference type="ARBA" id="ARBA00022741"/>
    </source>
</evidence>
<dbReference type="Gene3D" id="2.60.40.1110">
    <property type="match status" value="1"/>
</dbReference>
<feature type="non-terminal residue" evidence="6">
    <location>
        <position position="1"/>
    </location>
</feature>
<feature type="region of interest" description="Disordered" evidence="3">
    <location>
        <begin position="883"/>
        <end position="1017"/>
    </location>
</feature>
<evidence type="ECO:0000259" key="4">
    <source>
        <dbReference type="PROSITE" id="PS50011"/>
    </source>
</evidence>
<dbReference type="GO" id="GO:0005737">
    <property type="term" value="C:cytoplasm"/>
    <property type="evidence" value="ECO:0007669"/>
    <property type="project" value="TreeGrafter"/>
</dbReference>
<dbReference type="Gene3D" id="1.10.510.10">
    <property type="entry name" value="Transferase(Phosphotransferase) domain 1"/>
    <property type="match status" value="1"/>
</dbReference>
<dbReference type="PROSITE" id="PS50011">
    <property type="entry name" value="PROTEIN_KINASE_DOM"/>
    <property type="match status" value="1"/>
</dbReference>
<feature type="compositionally biased region" description="Pro residues" evidence="3">
    <location>
        <begin position="784"/>
        <end position="804"/>
    </location>
</feature>
<feature type="non-terminal residue" evidence="6">
    <location>
        <position position="1017"/>
    </location>
</feature>
<feature type="compositionally biased region" description="Low complexity" evidence="3">
    <location>
        <begin position="896"/>
        <end position="909"/>
    </location>
</feature>
<dbReference type="PANTHER" id="PTHR22967:SF105">
    <property type="entry name" value="CYCLIN-G-ASSOCIATED KINASE"/>
    <property type="match status" value="1"/>
</dbReference>
<dbReference type="SUPFAM" id="SSF56112">
    <property type="entry name" value="Protein kinase-like (PK-like)"/>
    <property type="match status" value="1"/>
</dbReference>
<reference evidence="6" key="1">
    <citation type="submission" date="2023-10" db="EMBL/GenBank/DDBJ databases">
        <title>Genome assembly of Pristionchus species.</title>
        <authorList>
            <person name="Yoshida K."/>
            <person name="Sommer R.J."/>
        </authorList>
    </citation>
    <scope>NUCLEOTIDE SEQUENCE</scope>
    <source>
        <strain evidence="6">RS5133</strain>
    </source>
</reference>
<dbReference type="PANTHER" id="PTHR22967">
    <property type="entry name" value="SERINE/THREONINE PROTEIN KINASE"/>
    <property type="match status" value="1"/>
</dbReference>
<feature type="compositionally biased region" description="Basic and acidic residues" evidence="3">
    <location>
        <begin position="806"/>
        <end position="815"/>
    </location>
</feature>
<comment type="similarity">
    <text evidence="1">Belongs to the protein kinase superfamily. AGC Ser/Thr protein kinase family. PKC subfamily.</text>
</comment>
<feature type="domain" description="C2 tensin-type" evidence="5">
    <location>
        <begin position="542"/>
        <end position="681"/>
    </location>
</feature>
<dbReference type="AlphaFoldDB" id="A0AAV5WRG2"/>
<evidence type="ECO:0000313" key="6">
    <source>
        <dbReference type="EMBL" id="GMT33948.1"/>
    </source>
</evidence>
<evidence type="ECO:0000259" key="5">
    <source>
        <dbReference type="PROSITE" id="PS51182"/>
    </source>
</evidence>
<name>A0AAV5WRG2_9BILA</name>
<dbReference type="GO" id="GO:2000369">
    <property type="term" value="P:regulation of clathrin-dependent endocytosis"/>
    <property type="evidence" value="ECO:0007669"/>
    <property type="project" value="TreeGrafter"/>
</dbReference>
<dbReference type="SMART" id="SM01326">
    <property type="entry name" value="PTEN_C2"/>
    <property type="match status" value="1"/>
</dbReference>
<dbReference type="Pfam" id="PF00069">
    <property type="entry name" value="Pkinase"/>
    <property type="match status" value="1"/>
</dbReference>
<dbReference type="InterPro" id="IPR029021">
    <property type="entry name" value="Prot-tyrosine_phosphatase-like"/>
</dbReference>
<dbReference type="GO" id="GO:0045747">
    <property type="term" value="P:positive regulation of Notch signaling pathway"/>
    <property type="evidence" value="ECO:0007669"/>
    <property type="project" value="TreeGrafter"/>
</dbReference>
<dbReference type="Gene3D" id="3.90.190.10">
    <property type="entry name" value="Protein tyrosine phosphatase superfamily"/>
    <property type="match status" value="1"/>
</dbReference>
<dbReference type="EMBL" id="BTSY01000006">
    <property type="protein sequence ID" value="GMT33948.1"/>
    <property type="molecule type" value="Genomic_DNA"/>
</dbReference>
<dbReference type="SUPFAM" id="SSF49562">
    <property type="entry name" value="C2 domain (Calcium/lipid-binding domain, CaLB)"/>
    <property type="match status" value="1"/>
</dbReference>
<dbReference type="InterPro" id="IPR011009">
    <property type="entry name" value="Kinase-like_dom_sf"/>
</dbReference>
<dbReference type="InterPro" id="IPR014020">
    <property type="entry name" value="Tensin_C2-dom"/>
</dbReference>
<dbReference type="PROSITE" id="PS51182">
    <property type="entry name" value="C2_TENSIN"/>
    <property type="match status" value="1"/>
</dbReference>
<dbReference type="InterPro" id="IPR008271">
    <property type="entry name" value="Ser/Thr_kinase_AS"/>
</dbReference>
<feature type="compositionally biased region" description="Low complexity" evidence="3">
    <location>
        <begin position="964"/>
        <end position="976"/>
    </location>
</feature>
<feature type="compositionally biased region" description="Low complexity" evidence="3">
    <location>
        <begin position="998"/>
        <end position="1011"/>
    </location>
</feature>
<dbReference type="GO" id="GO:0035612">
    <property type="term" value="F:AP-2 adaptor complex binding"/>
    <property type="evidence" value="ECO:0007669"/>
    <property type="project" value="TreeGrafter"/>
</dbReference>
<evidence type="ECO:0000313" key="7">
    <source>
        <dbReference type="Proteomes" id="UP001432322"/>
    </source>
</evidence>
<dbReference type="SMART" id="SM00220">
    <property type="entry name" value="S_TKc"/>
    <property type="match status" value="1"/>
</dbReference>
<dbReference type="Proteomes" id="UP001432322">
    <property type="component" value="Unassembled WGS sequence"/>
</dbReference>
<sequence length="1017" mass="108068">STGGFATVYTCQDASSNTWYALKSQLANDETAVSAIQRELKLLKQLNHPHILKYVASAIAKTAGKSCELLMITELCSGGSVIDLLNAGNPLTLAQVANIFHGATSAIAYMHAQPTPITHRDMKVENLLFSSRGFVKLCDFGSATTEEIQPGDDWTPTQRTKLEEDCQMATTPMYRAPEILDTYLGYPVSRLQDVWALGCVLFYLCHRTHPFEDSAKLRIIYAKYSIPEDDQRYTAFRPLIECTLKPDPRHRPAAADLQQRIEALAVALDVRVDTAVPGIDTTTLTGGEQIGEMRETRRGGGEQAAAAASAAPAAAARMEEMQGGGGAQVGSSRRLDRAFSQLRGQGLSMFRNLKEKSAAVMATVQNTYGSKGPELVWLTSRIVIAPQQMEGIPEALASQAEETLRATLTTTCRPYKMINLAQRRLRCQYPVAVTDASFPPDGPGGVAPSMDAVLHVLHAAGIYLRQQPAESYVVLLGSDVHCSLAALALLVYHRVLPKPWCAVELLQQEKRSTPVLLPPSSHRLLDALHRSVQPDFLQSITDSRLQLANLVVEHLPTFNNNRTGCRPALMVYVGGTALWSHDPYETLRSYEGAGERRQAQFGLRKAPVAGDVCVAVAHARMNSITQRMTLIPMFSFGLHTALLDASATSSIELRKGDLDYAIADEQSIPDEIRVTLNFSRSPLARPSTSSSMPGGGGARSLFDYPADIVAPRHVVGSSTELAEIQGRFESGNGAKAPPRPAAPAPAAAAAAAPSAPPQPSGGFFDSLSWGETSGGGAAPAASAAPPPPPPPHRAAAAPPAPPPVSERMESIRLHPSETPILGGSSSPNNRSMTDTTADEEEIDLLGINSGEEAPAASAAVGGVSSRNADLLFDPFDTAFESAKAPTAPQTLDDLFGGPPLSSSSSNSLNKQTNGGDLDDLLGGFGGKTRTTTTTNNAVKSGGGTTDLFGDLMGGGGGSSMHRNASAPSFPAASTTAHNQKKKTTDPFDFDDFLSANLPPSSATSTRSSTPSMQQQQR</sequence>
<evidence type="ECO:0000256" key="1">
    <source>
        <dbReference type="ARBA" id="ARBA00005490"/>
    </source>
</evidence>
<dbReference type="InterPro" id="IPR035892">
    <property type="entry name" value="C2_domain_sf"/>
</dbReference>
<dbReference type="GO" id="GO:0004674">
    <property type="term" value="F:protein serine/threonine kinase activity"/>
    <property type="evidence" value="ECO:0007669"/>
    <property type="project" value="TreeGrafter"/>
</dbReference>
<dbReference type="Pfam" id="PF10409">
    <property type="entry name" value="PTEN_C2"/>
    <property type="match status" value="1"/>
</dbReference>
<protein>
    <recommendedName>
        <fullName evidence="8">Protein kinase domain-containing protein</fullName>
    </recommendedName>
</protein>
<keyword evidence="2" id="KW-0547">Nucleotide-binding</keyword>
<feature type="region of interest" description="Disordered" evidence="3">
    <location>
        <begin position="729"/>
        <end position="842"/>
    </location>
</feature>
<feature type="compositionally biased region" description="Low complexity" evidence="3">
    <location>
        <begin position="744"/>
        <end position="753"/>
    </location>
</feature>
<dbReference type="PROSITE" id="PS00108">
    <property type="entry name" value="PROTEIN_KINASE_ST"/>
    <property type="match status" value="1"/>
</dbReference>
<keyword evidence="7" id="KW-1185">Reference proteome</keyword>
<comment type="caution">
    <text evidence="6">The sequence shown here is derived from an EMBL/GenBank/DDBJ whole genome shotgun (WGS) entry which is preliminary data.</text>
</comment>
<feature type="domain" description="Protein kinase" evidence="4">
    <location>
        <begin position="1"/>
        <end position="264"/>
    </location>
</feature>
<dbReference type="InterPro" id="IPR000719">
    <property type="entry name" value="Prot_kinase_dom"/>
</dbReference>
<gene>
    <name evidence="6" type="ORF">PFISCL1PPCAC_25245</name>
</gene>
<dbReference type="GO" id="GO:0005524">
    <property type="term" value="F:ATP binding"/>
    <property type="evidence" value="ECO:0007669"/>
    <property type="project" value="InterPro"/>
</dbReference>
<proteinExistence type="inferred from homology"/>